<dbReference type="GeneID" id="25258696"/>
<dbReference type="VEuPathDB" id="MicrosporidiaDB:DI09_176p20"/>
<dbReference type="RefSeq" id="XP_013238852.1">
    <property type="nucleotide sequence ID" value="XM_013383398.1"/>
</dbReference>
<dbReference type="HOGENOM" id="CLU_645706_0_0_1"/>
<comment type="caution">
    <text evidence="2">The sequence shown here is derived from an EMBL/GenBank/DDBJ whole genome shotgun (WGS) entry which is preliminary data.</text>
</comment>
<dbReference type="Proteomes" id="UP000029725">
    <property type="component" value="Unassembled WGS sequence"/>
</dbReference>
<protein>
    <submittedName>
        <fullName evidence="2">Uncharacterized protein</fullName>
    </submittedName>
</protein>
<evidence type="ECO:0000313" key="3">
    <source>
        <dbReference type="Proteomes" id="UP000029725"/>
    </source>
</evidence>
<organism evidence="2 3">
    <name type="scientific">Mitosporidium daphniae</name>
    <dbReference type="NCBI Taxonomy" id="1485682"/>
    <lineage>
        <taxon>Eukaryota</taxon>
        <taxon>Fungi</taxon>
        <taxon>Fungi incertae sedis</taxon>
        <taxon>Microsporidia</taxon>
        <taxon>Mitosporidium</taxon>
    </lineage>
</organism>
<evidence type="ECO:0000256" key="1">
    <source>
        <dbReference type="SAM" id="SignalP"/>
    </source>
</evidence>
<dbReference type="EMBL" id="JMKJ01000084">
    <property type="protein sequence ID" value="KGG52416.1"/>
    <property type="molecule type" value="Genomic_DNA"/>
</dbReference>
<accession>A0A098VXG5</accession>
<evidence type="ECO:0000313" key="2">
    <source>
        <dbReference type="EMBL" id="KGG52416.1"/>
    </source>
</evidence>
<keyword evidence="3" id="KW-1185">Reference proteome</keyword>
<gene>
    <name evidence="2" type="ORF">DI09_176p20</name>
</gene>
<feature type="signal peptide" evidence="1">
    <location>
        <begin position="1"/>
        <end position="19"/>
    </location>
</feature>
<reference evidence="2 3" key="1">
    <citation type="submission" date="2014-04" db="EMBL/GenBank/DDBJ databases">
        <title>A new species of microsporidia sheds light on the evolution of extreme parasitism.</title>
        <authorList>
            <person name="Haag K.L."/>
            <person name="James T.Y."/>
            <person name="Larsson R."/>
            <person name="Schaer T.M."/>
            <person name="Refardt D."/>
            <person name="Pombert J.-F."/>
            <person name="Ebert D."/>
        </authorList>
    </citation>
    <scope>NUCLEOTIDE SEQUENCE [LARGE SCALE GENOMIC DNA]</scope>
    <source>
        <strain evidence="2 3">UGP3</strain>
        <tissue evidence="2">Spores</tissue>
    </source>
</reference>
<dbReference type="AlphaFoldDB" id="A0A098VXG5"/>
<proteinExistence type="predicted"/>
<feature type="chain" id="PRO_5001950742" evidence="1">
    <location>
        <begin position="20"/>
        <end position="425"/>
    </location>
</feature>
<sequence>MRLLLPSILLVVFLWTANAKTLISEAYFIEVSNCNQVENIDAVLGLDSIDNINKPCAKITAQKMQIHNPGLQLWRYKDSRFFSLACGPKSYVISPKKADVDENGVFILDSAKPIIAVGIYEYIQNCKYQKFIYDNEKKSIFNPSYQKFLTLPSFKDKDNIVRMQCSSDIEFTLRPYADLVFFIYNPITEVVLRAGTSDKRIYAEKVAKNFDKLINCLQVLWYSDKSSPNVFRSAVTGDVLNVREKVTKDKKADDDLNYDSDDSSENEALVVLDPFSSAKVESFGLFWDKTQFGSTCYGIISPESNTCDPVKATSAVKNKKLKTWIKVPLSDVVKNRESIRQWIAILKKNANDEINDSTCNSIDFENFKSPNTCQITAKDLENAINPNKKQDSKESNVTVNGKPIKGGRYKGEYIITGKEYGGIDC</sequence>
<keyword evidence="1" id="KW-0732">Signal</keyword>
<name>A0A098VXG5_9MICR</name>